<gene>
    <name evidence="2" type="ORF">AAW31_09060</name>
    <name evidence="4" type="ORF">BCL69_102733</name>
    <name evidence="3" type="ORF">SAMN05421882_10234</name>
</gene>
<dbReference type="Proteomes" id="UP000324176">
    <property type="component" value="Unassembled WGS sequence"/>
</dbReference>
<reference evidence="4 7" key="4">
    <citation type="submission" date="2019-07" db="EMBL/GenBank/DDBJ databases">
        <title>Active sludge and wastewater microbial communities from Klosterneuburg, Austria.</title>
        <authorList>
            <person name="Wagner M."/>
        </authorList>
    </citation>
    <scope>NUCLEOTIDE SEQUENCE [LARGE SCALE GENOMIC DNA]</scope>
    <source>
        <strain evidence="4 7">Nm2</strain>
    </source>
</reference>
<dbReference type="EMBL" id="CP011451">
    <property type="protein sequence ID" value="AKH37932.1"/>
    <property type="molecule type" value="Genomic_DNA"/>
</dbReference>
<evidence type="ECO:0000313" key="2">
    <source>
        <dbReference type="EMBL" id="AKH37932.1"/>
    </source>
</evidence>
<dbReference type="AlphaFoldDB" id="A0A0F7KGI1"/>
<protein>
    <submittedName>
        <fullName evidence="2">Uncharacterized protein</fullName>
    </submittedName>
</protein>
<evidence type="ECO:0000313" key="7">
    <source>
        <dbReference type="Proteomes" id="UP000324176"/>
    </source>
</evidence>
<keyword evidence="1" id="KW-0812">Transmembrane</keyword>
<sequence>MNINKWTDEELSSTRDKLDAWCLKHATPSWGNRMWLLTALLGAVAISTGVVFIFFDGISAMSIILIILGGITCYSWYRSEKQRKINMNFLEEIKVEIARRAKRKNEKPVS</sequence>
<reference evidence="3 6" key="3">
    <citation type="submission" date="2016-10" db="EMBL/GenBank/DDBJ databases">
        <authorList>
            <person name="de Groot N.N."/>
        </authorList>
    </citation>
    <scope>NUCLEOTIDE SEQUENCE [LARGE SCALE GENOMIC DNA]</scope>
    <source>
        <strain evidence="3 6">Nm110</strain>
    </source>
</reference>
<dbReference type="OrthoDB" id="8562371at2"/>
<dbReference type="Proteomes" id="UP000183454">
    <property type="component" value="Unassembled WGS sequence"/>
</dbReference>
<evidence type="ECO:0000313" key="4">
    <source>
        <dbReference type="EMBL" id="TYP87064.1"/>
    </source>
</evidence>
<organism evidence="2 5">
    <name type="scientific">Nitrosomonas communis</name>
    <dbReference type="NCBI Taxonomy" id="44574"/>
    <lineage>
        <taxon>Bacteria</taxon>
        <taxon>Pseudomonadati</taxon>
        <taxon>Pseudomonadota</taxon>
        <taxon>Betaproteobacteria</taxon>
        <taxon>Nitrosomonadales</taxon>
        <taxon>Nitrosomonadaceae</taxon>
        <taxon>Nitrosomonas</taxon>
    </lineage>
</organism>
<keyword evidence="1" id="KW-0472">Membrane</keyword>
<reference evidence="5" key="1">
    <citation type="submission" date="2015-05" db="EMBL/GenBank/DDBJ databases">
        <title>Draft genome of Nitrosomonas communis strain Nm2.</title>
        <authorList>
            <person name="Kozlowski J.A."/>
            <person name="Kits K.D."/>
            <person name="Stein L.Y."/>
        </authorList>
    </citation>
    <scope>NUCLEOTIDE SEQUENCE [LARGE SCALE GENOMIC DNA]</scope>
    <source>
        <strain evidence="5">Nm2</strain>
    </source>
</reference>
<dbReference type="EMBL" id="FNNH01000023">
    <property type="protein sequence ID" value="SDW69552.1"/>
    <property type="molecule type" value="Genomic_DNA"/>
</dbReference>
<proteinExistence type="predicted"/>
<feature type="transmembrane region" description="Helical" evidence="1">
    <location>
        <begin position="60"/>
        <end position="77"/>
    </location>
</feature>
<dbReference type="PATRIC" id="fig|44574.3.peg.2213"/>
<reference evidence="2 5" key="2">
    <citation type="journal article" date="2016" name="Genome Announc.">
        <title>Genome Sequence of Nitrosomonas communis Strain Nm2, a Mesophilic Ammonia-Oxidizing Bacterium Isolated from Mediterranean Soil.</title>
        <authorList>
            <person name="Kozlowski J.A."/>
            <person name="Kits K.D."/>
            <person name="Stein L.Y."/>
        </authorList>
    </citation>
    <scope>NUCLEOTIDE SEQUENCE [LARGE SCALE GENOMIC DNA]</scope>
    <source>
        <strain evidence="2 5">Nm2</strain>
    </source>
</reference>
<evidence type="ECO:0000313" key="5">
    <source>
        <dbReference type="Proteomes" id="UP000034156"/>
    </source>
</evidence>
<keyword evidence="5" id="KW-1185">Reference proteome</keyword>
<feature type="transmembrane region" description="Helical" evidence="1">
    <location>
        <begin position="34"/>
        <end position="54"/>
    </location>
</feature>
<name>A0A0F7KGI1_9PROT</name>
<evidence type="ECO:0000313" key="3">
    <source>
        <dbReference type="EMBL" id="SDW69552.1"/>
    </source>
</evidence>
<evidence type="ECO:0000313" key="6">
    <source>
        <dbReference type="Proteomes" id="UP000183454"/>
    </source>
</evidence>
<keyword evidence="1" id="KW-1133">Transmembrane helix</keyword>
<dbReference type="KEGG" id="nco:AAW31_09060"/>
<accession>A0A0F7KGI1</accession>
<dbReference type="Proteomes" id="UP000034156">
    <property type="component" value="Chromosome"/>
</dbReference>
<dbReference type="RefSeq" id="WP_046850000.1">
    <property type="nucleotide sequence ID" value="NZ_CBDIPD010000089.1"/>
</dbReference>
<evidence type="ECO:0000256" key="1">
    <source>
        <dbReference type="SAM" id="Phobius"/>
    </source>
</evidence>
<dbReference type="EMBL" id="VNHT01000027">
    <property type="protein sequence ID" value="TYP87064.1"/>
    <property type="molecule type" value="Genomic_DNA"/>
</dbReference>